<dbReference type="Proteomes" id="UP000823941">
    <property type="component" value="Chromosome 24"/>
</dbReference>
<accession>A0ABQ7PZL9</accession>
<keyword evidence="2" id="KW-1185">Reference proteome</keyword>
<gene>
    <name evidence="1" type="ORF">JYU34_018051</name>
</gene>
<proteinExistence type="predicted"/>
<organism evidence="1 2">
    <name type="scientific">Plutella xylostella</name>
    <name type="common">Diamondback moth</name>
    <name type="synonym">Plutella maculipennis</name>
    <dbReference type="NCBI Taxonomy" id="51655"/>
    <lineage>
        <taxon>Eukaryota</taxon>
        <taxon>Metazoa</taxon>
        <taxon>Ecdysozoa</taxon>
        <taxon>Arthropoda</taxon>
        <taxon>Hexapoda</taxon>
        <taxon>Insecta</taxon>
        <taxon>Pterygota</taxon>
        <taxon>Neoptera</taxon>
        <taxon>Endopterygota</taxon>
        <taxon>Lepidoptera</taxon>
        <taxon>Glossata</taxon>
        <taxon>Ditrysia</taxon>
        <taxon>Yponomeutoidea</taxon>
        <taxon>Plutellidae</taxon>
        <taxon>Plutella</taxon>
    </lineage>
</organism>
<sequence>MQEVANTTIAYPTSNYSLLHYTHQAAQIMWQAPGRMRSTYWTGCDRNCPEREHVQNATDPSVDVDAGVCGVSLRPGSPIYAAAQIMWQAPGRMRSTYWTGCDRNYSEREHVQNATDPSVDVDAGVCGVSLT</sequence>
<evidence type="ECO:0000313" key="2">
    <source>
        <dbReference type="Proteomes" id="UP000823941"/>
    </source>
</evidence>
<protein>
    <submittedName>
        <fullName evidence="1">Uncharacterized protein</fullName>
    </submittedName>
</protein>
<comment type="caution">
    <text evidence="1">The sequence shown here is derived from an EMBL/GenBank/DDBJ whole genome shotgun (WGS) entry which is preliminary data.</text>
</comment>
<dbReference type="EMBL" id="JAHIBW010000024">
    <property type="protein sequence ID" value="KAG7298424.1"/>
    <property type="molecule type" value="Genomic_DNA"/>
</dbReference>
<name>A0ABQ7PZL9_PLUXY</name>
<reference evidence="1 2" key="1">
    <citation type="submission" date="2021-06" db="EMBL/GenBank/DDBJ databases">
        <title>A haploid diamondback moth (Plutella xylostella L.) genome assembly resolves 31 chromosomes and identifies a diamide resistance mutation.</title>
        <authorList>
            <person name="Ward C.M."/>
            <person name="Perry K.D."/>
            <person name="Baker G."/>
            <person name="Powis K."/>
            <person name="Heckel D.G."/>
            <person name="Baxter S.W."/>
        </authorList>
    </citation>
    <scope>NUCLEOTIDE SEQUENCE [LARGE SCALE GENOMIC DNA]</scope>
    <source>
        <strain evidence="1 2">LV</strain>
        <tissue evidence="1">Single pupa</tissue>
    </source>
</reference>
<evidence type="ECO:0000313" key="1">
    <source>
        <dbReference type="EMBL" id="KAG7298424.1"/>
    </source>
</evidence>